<dbReference type="AlphaFoldDB" id="W6RDW4"/>
<organism evidence="1 2">
    <name type="scientific">Rhizobium favelukesii</name>
    <dbReference type="NCBI Taxonomy" id="348824"/>
    <lineage>
        <taxon>Bacteria</taxon>
        <taxon>Pseudomonadati</taxon>
        <taxon>Pseudomonadota</taxon>
        <taxon>Alphaproteobacteria</taxon>
        <taxon>Hyphomicrobiales</taxon>
        <taxon>Rhizobiaceae</taxon>
        <taxon>Rhizobium/Agrobacterium group</taxon>
        <taxon>Rhizobium</taxon>
    </lineage>
</organism>
<sequence length="115" mass="12445">MAMIEAGLHHVVSLPNGAPSGPETSEKRYEPFGTHWELLLEVKRFLIATDMDGPGEGRARSILVSDGVWTAHGYSVPAGLGSWTKVLKAPEPKSLIDRTQVQCSEATPMVSIFEA</sequence>
<proteinExistence type="predicted"/>
<name>W6RDW4_9HYPH</name>
<accession>W6RDW4</accession>
<evidence type="ECO:0008006" key="3">
    <source>
        <dbReference type="Google" id="ProtNLM"/>
    </source>
</evidence>
<reference evidence="1" key="1">
    <citation type="submission" date="2013-11" db="EMBL/GenBank/DDBJ databases">
        <title>Draft genome sequence of the broad-host-range Rhizobium sp. LPU83 strain, a member of the low-genetic diversity Oregon-like Rhizobium sp. group.</title>
        <authorList>
            <person name="Wibberg D."/>
            <person name="Puehler A."/>
            <person name="Schlueter A."/>
        </authorList>
    </citation>
    <scope>NUCLEOTIDE SEQUENCE [LARGE SCALE GENOMIC DNA]</scope>
    <source>
        <strain evidence="1">LPU83</strain>
    </source>
</reference>
<dbReference type="KEGG" id="rhl:LPU83_3399"/>
<evidence type="ECO:0000313" key="1">
    <source>
        <dbReference type="EMBL" id="CDM59044.1"/>
    </source>
</evidence>
<dbReference type="EMBL" id="HG916852">
    <property type="protein sequence ID" value="CDM59044.1"/>
    <property type="molecule type" value="Genomic_DNA"/>
</dbReference>
<dbReference type="RefSeq" id="WP_024315444.1">
    <property type="nucleotide sequence ID" value="NZ_HG916852.1"/>
</dbReference>
<dbReference type="Proteomes" id="UP000019443">
    <property type="component" value="Chromosome"/>
</dbReference>
<evidence type="ECO:0000313" key="2">
    <source>
        <dbReference type="Proteomes" id="UP000019443"/>
    </source>
</evidence>
<keyword evidence="2" id="KW-1185">Reference proteome</keyword>
<gene>
    <name evidence="1" type="ORF">LPU83_3399</name>
</gene>
<dbReference type="HOGENOM" id="CLU_2107054_0_0_5"/>
<protein>
    <recommendedName>
        <fullName evidence="3">Toprim domain-containing protein</fullName>
    </recommendedName>
</protein>